<proteinExistence type="predicted"/>
<feature type="domain" description="Ferric siderophore reductase C-terminal" evidence="2">
    <location>
        <begin position="163"/>
        <end position="183"/>
    </location>
</feature>
<sequence length="204" mass="22531">MRHWRGNIPRPGRRSGRTNLLWQPAYLAFVGVHFGGVLADLSTMSQHCAGIHADGYRIAGYPIAGLSENEMIAQAGAQLRSLADDLLLEINAIARLKRVPALRLLADRMLGLVTFAQRKRPELASATLHGWCERWLAAMDLTGQGALDSIMLADGCEALIIARKGCCLDYLIEPRVYCASCPKQPDDLRLKHQRAETEALMRAD</sequence>
<dbReference type="EMBL" id="BSNS01000015">
    <property type="protein sequence ID" value="GLQ56004.1"/>
    <property type="molecule type" value="Genomic_DNA"/>
</dbReference>
<keyword evidence="1" id="KW-1133">Transmembrane helix</keyword>
<keyword evidence="4" id="KW-1185">Reference proteome</keyword>
<name>A0ABQ5W7D5_9HYPH</name>
<protein>
    <recommendedName>
        <fullName evidence="2">Ferric siderophore reductase C-terminal domain-containing protein</fullName>
    </recommendedName>
</protein>
<keyword evidence="1" id="KW-0812">Transmembrane</keyword>
<evidence type="ECO:0000259" key="2">
    <source>
        <dbReference type="Pfam" id="PF11575"/>
    </source>
</evidence>
<dbReference type="RefSeq" id="WP_284341420.1">
    <property type="nucleotide sequence ID" value="NZ_BSNS01000015.1"/>
</dbReference>
<gene>
    <name evidence="3" type="ORF">GCM10010862_32630</name>
</gene>
<evidence type="ECO:0000313" key="3">
    <source>
        <dbReference type="EMBL" id="GLQ56004.1"/>
    </source>
</evidence>
<evidence type="ECO:0000313" key="4">
    <source>
        <dbReference type="Proteomes" id="UP001156691"/>
    </source>
</evidence>
<keyword evidence="1" id="KW-0472">Membrane</keyword>
<dbReference type="Proteomes" id="UP001156691">
    <property type="component" value="Unassembled WGS sequence"/>
</dbReference>
<feature type="transmembrane region" description="Helical" evidence="1">
    <location>
        <begin position="20"/>
        <end position="39"/>
    </location>
</feature>
<organism evidence="3 4">
    <name type="scientific">Devosia nitrariae</name>
    <dbReference type="NCBI Taxonomy" id="2071872"/>
    <lineage>
        <taxon>Bacteria</taxon>
        <taxon>Pseudomonadati</taxon>
        <taxon>Pseudomonadota</taxon>
        <taxon>Alphaproteobacteria</taxon>
        <taxon>Hyphomicrobiales</taxon>
        <taxon>Devosiaceae</taxon>
        <taxon>Devosia</taxon>
    </lineage>
</organism>
<evidence type="ECO:0000256" key="1">
    <source>
        <dbReference type="SAM" id="Phobius"/>
    </source>
</evidence>
<dbReference type="InterPro" id="IPR024726">
    <property type="entry name" value="FhuF_C"/>
</dbReference>
<reference evidence="4" key="1">
    <citation type="journal article" date="2019" name="Int. J. Syst. Evol. Microbiol.">
        <title>The Global Catalogue of Microorganisms (GCM) 10K type strain sequencing project: providing services to taxonomists for standard genome sequencing and annotation.</title>
        <authorList>
            <consortium name="The Broad Institute Genomics Platform"/>
            <consortium name="The Broad Institute Genome Sequencing Center for Infectious Disease"/>
            <person name="Wu L."/>
            <person name="Ma J."/>
        </authorList>
    </citation>
    <scope>NUCLEOTIDE SEQUENCE [LARGE SCALE GENOMIC DNA]</scope>
    <source>
        <strain evidence="4">NBRC 112416</strain>
    </source>
</reference>
<accession>A0ABQ5W7D5</accession>
<comment type="caution">
    <text evidence="3">The sequence shown here is derived from an EMBL/GenBank/DDBJ whole genome shotgun (WGS) entry which is preliminary data.</text>
</comment>
<dbReference type="Pfam" id="PF11575">
    <property type="entry name" value="FhuF_C"/>
    <property type="match status" value="1"/>
</dbReference>